<keyword evidence="1" id="KW-0812">Transmembrane</keyword>
<evidence type="ECO:0000313" key="3">
    <source>
        <dbReference type="EMBL" id="CAB5016692.1"/>
    </source>
</evidence>
<gene>
    <name evidence="2" type="ORF">UFOPK2310_01361</name>
    <name evidence="3" type="ORF">UFOPK4043_01355</name>
</gene>
<evidence type="ECO:0000256" key="1">
    <source>
        <dbReference type="SAM" id="Phobius"/>
    </source>
</evidence>
<reference evidence="2" key="1">
    <citation type="submission" date="2020-05" db="EMBL/GenBank/DDBJ databases">
        <authorList>
            <person name="Chiriac C."/>
            <person name="Salcher M."/>
            <person name="Ghai R."/>
            <person name="Kavagutti S V."/>
        </authorList>
    </citation>
    <scope>NUCLEOTIDE SEQUENCE</scope>
</reference>
<dbReference type="EMBL" id="CAFBPA010000242">
    <property type="protein sequence ID" value="CAB5016692.1"/>
    <property type="molecule type" value="Genomic_DNA"/>
</dbReference>
<proteinExistence type="predicted"/>
<dbReference type="AlphaFoldDB" id="A0A6J6N902"/>
<feature type="transmembrane region" description="Helical" evidence="1">
    <location>
        <begin position="96"/>
        <end position="117"/>
    </location>
</feature>
<name>A0A6J6N902_9ZZZZ</name>
<sequence>MSSIAKAPWQVAFSACSAIVAGIAYASSALIQIAYSGDFAAIDSQLGEYHAVSGLESASSVDVHEWMALATSVFAVVAAVFILLGILLWQGALRPGVRLTLTITALVAFIGSFIPLLSGGSGSTIQEDTVLFMIVVQGAALIGALLLWSRPVKGWIAEPVR</sequence>
<protein>
    <submittedName>
        <fullName evidence="2">Unannotated protein</fullName>
    </submittedName>
</protein>
<dbReference type="EMBL" id="CAEZWW010000197">
    <property type="protein sequence ID" value="CAB4683131.1"/>
    <property type="molecule type" value="Genomic_DNA"/>
</dbReference>
<feature type="transmembrane region" description="Helical" evidence="1">
    <location>
        <begin position="66"/>
        <end position="89"/>
    </location>
</feature>
<evidence type="ECO:0000313" key="2">
    <source>
        <dbReference type="EMBL" id="CAB4683131.1"/>
    </source>
</evidence>
<feature type="transmembrane region" description="Helical" evidence="1">
    <location>
        <begin position="129"/>
        <end position="148"/>
    </location>
</feature>
<accession>A0A6J6N902</accession>
<feature type="transmembrane region" description="Helical" evidence="1">
    <location>
        <begin position="12"/>
        <end position="35"/>
    </location>
</feature>
<organism evidence="2">
    <name type="scientific">freshwater metagenome</name>
    <dbReference type="NCBI Taxonomy" id="449393"/>
    <lineage>
        <taxon>unclassified sequences</taxon>
        <taxon>metagenomes</taxon>
        <taxon>ecological metagenomes</taxon>
    </lineage>
</organism>
<keyword evidence="1" id="KW-1133">Transmembrane helix</keyword>
<keyword evidence="1" id="KW-0472">Membrane</keyword>